<dbReference type="CDD" id="cd07302">
    <property type="entry name" value="CHD"/>
    <property type="match status" value="1"/>
</dbReference>
<gene>
    <name evidence="3" type="ORF">SAMN05421783_12176</name>
</gene>
<dbReference type="Pfam" id="PF05226">
    <property type="entry name" value="CHASE2"/>
    <property type="match status" value="1"/>
</dbReference>
<dbReference type="GO" id="GO:0035556">
    <property type="term" value="P:intracellular signal transduction"/>
    <property type="evidence" value="ECO:0007669"/>
    <property type="project" value="InterPro"/>
</dbReference>
<keyword evidence="1" id="KW-1133">Transmembrane helix</keyword>
<dbReference type="SMART" id="SM01080">
    <property type="entry name" value="CHASE2"/>
    <property type="match status" value="1"/>
</dbReference>
<dbReference type="AlphaFoldDB" id="A0A1H3AX01"/>
<accession>A0A1H3AX01</accession>
<dbReference type="GO" id="GO:0004016">
    <property type="term" value="F:adenylate cyclase activity"/>
    <property type="evidence" value="ECO:0007669"/>
    <property type="project" value="UniProtKB-ARBA"/>
</dbReference>
<name>A0A1H3AX01_THIRO</name>
<evidence type="ECO:0000313" key="4">
    <source>
        <dbReference type="Proteomes" id="UP000198816"/>
    </source>
</evidence>
<evidence type="ECO:0000256" key="1">
    <source>
        <dbReference type="SAM" id="Phobius"/>
    </source>
</evidence>
<feature type="domain" description="Guanylate cyclase" evidence="2">
    <location>
        <begin position="487"/>
        <end position="616"/>
    </location>
</feature>
<dbReference type="EMBL" id="FNNZ01000021">
    <property type="protein sequence ID" value="SDX33951.1"/>
    <property type="molecule type" value="Genomic_DNA"/>
</dbReference>
<dbReference type="InterPro" id="IPR001054">
    <property type="entry name" value="A/G_cyclase"/>
</dbReference>
<dbReference type="STRING" id="1058.SAMN05421783_12176"/>
<evidence type="ECO:0000313" key="3">
    <source>
        <dbReference type="EMBL" id="SDX33951.1"/>
    </source>
</evidence>
<dbReference type="PANTHER" id="PTHR43081:SF1">
    <property type="entry name" value="ADENYLATE CYCLASE, TERMINAL-DIFFERENTIATION SPECIFIC"/>
    <property type="match status" value="1"/>
</dbReference>
<reference evidence="4" key="1">
    <citation type="submission" date="2016-10" db="EMBL/GenBank/DDBJ databases">
        <authorList>
            <person name="Varghese N."/>
            <person name="Submissions S."/>
        </authorList>
    </citation>
    <scope>NUCLEOTIDE SEQUENCE [LARGE SCALE GENOMIC DNA]</scope>
    <source>
        <strain evidence="4">DSM 217</strain>
    </source>
</reference>
<dbReference type="GO" id="GO:0009190">
    <property type="term" value="P:cyclic nucleotide biosynthetic process"/>
    <property type="evidence" value="ECO:0007669"/>
    <property type="project" value="InterPro"/>
</dbReference>
<dbReference type="PROSITE" id="PS50125">
    <property type="entry name" value="GUANYLATE_CYCLASE_2"/>
    <property type="match status" value="1"/>
</dbReference>
<feature type="transmembrane region" description="Helical" evidence="1">
    <location>
        <begin position="397"/>
        <end position="415"/>
    </location>
</feature>
<organism evidence="3 4">
    <name type="scientific">Thiocapsa roseopersicina</name>
    <dbReference type="NCBI Taxonomy" id="1058"/>
    <lineage>
        <taxon>Bacteria</taxon>
        <taxon>Pseudomonadati</taxon>
        <taxon>Pseudomonadota</taxon>
        <taxon>Gammaproteobacteria</taxon>
        <taxon>Chromatiales</taxon>
        <taxon>Chromatiaceae</taxon>
        <taxon>Thiocapsa</taxon>
    </lineage>
</organism>
<feature type="transmembrane region" description="Helical" evidence="1">
    <location>
        <begin position="371"/>
        <end position="390"/>
    </location>
</feature>
<dbReference type="Proteomes" id="UP000198816">
    <property type="component" value="Unassembled WGS sequence"/>
</dbReference>
<dbReference type="InterPro" id="IPR007890">
    <property type="entry name" value="CHASE2"/>
</dbReference>
<evidence type="ECO:0000259" key="2">
    <source>
        <dbReference type="PROSITE" id="PS50125"/>
    </source>
</evidence>
<dbReference type="InterPro" id="IPR029787">
    <property type="entry name" value="Nucleotide_cyclase"/>
</dbReference>
<feature type="transmembrane region" description="Helical" evidence="1">
    <location>
        <begin position="421"/>
        <end position="445"/>
    </location>
</feature>
<keyword evidence="1" id="KW-0472">Membrane</keyword>
<dbReference type="InterPro" id="IPR050697">
    <property type="entry name" value="Adenylyl/Guanylyl_Cyclase_3/4"/>
</dbReference>
<dbReference type="OrthoDB" id="9806704at2"/>
<keyword evidence="4" id="KW-1185">Reference proteome</keyword>
<dbReference type="Pfam" id="PF00211">
    <property type="entry name" value="Guanylate_cyc"/>
    <property type="match status" value="1"/>
</dbReference>
<dbReference type="Gene3D" id="3.30.70.1230">
    <property type="entry name" value="Nucleotide cyclase"/>
    <property type="match status" value="1"/>
</dbReference>
<dbReference type="PANTHER" id="PTHR43081">
    <property type="entry name" value="ADENYLATE CYCLASE, TERMINAL-DIFFERENTIATION SPECIFIC-RELATED"/>
    <property type="match status" value="1"/>
</dbReference>
<dbReference type="SUPFAM" id="SSF55073">
    <property type="entry name" value="Nucleotide cyclase"/>
    <property type="match status" value="1"/>
</dbReference>
<proteinExistence type="predicted"/>
<sequence length="739" mass="79566">MRRWLIGLLVGLAVGSAGLVLEALPPGVALEQSVGLSLLFNARGTLAPPDDVVVVAIDGRSGEQLGLPSLPREWPRSVHGELVDALVRLGASVVAFDVHFGIAKDPQSDQAFIDALDRAGNVVLVELLTGKRRPISDQTGRHVGMVWEEDAVPPFSALAESAAAVASFPLPKEGASVHHFWVFKESADASPTLPAVVLQIHERDALPALLDRIRAVDPDALNVLPIPDDAFANPAQLRLLMRGLRTIFETAPEMPGAVATADADPVAALAALYAGDAQRFINFYGPPGTITTVPYHAVMGIEDPNVTPEALDLAGKVVFVGYSDLFDPGQPDRFHTVFTREDGVDLSGVEIAATTFANLLTNRSLTQLDHLGAAALLLVFGLVLGALAYALPVYIGVPVALVWILSYGGAAYWMFVERALILPVATPLLVMAPIGLFVGLLGQYLMERRRGQRISAAINYYLPDELVRDLVQDRLEPGKLNQVVYGTCLATDMAGFSTIAENLPPAELAKFLNDYFETLAAPLKKHGVHVTEFRADAIMCAWVADKPSPDPRRKALLAALDAGEAIKDFRKRHDMPGARLRIGLEAGYVYVGHAGGGGRFVYSIVGDSANTASRVEGLNKHVGTQILATGEVVAGFENLVMRSLGAFQFVGKTDAIPVYEVLAKRETATQAQIQLCEVFESALALYQEARLSEAADRFQEILEAYPDDGPSRFYLERSRRMLAEPGQGGDPRVIRMDAK</sequence>
<keyword evidence="1" id="KW-0812">Transmembrane</keyword>
<dbReference type="RefSeq" id="WP_093035924.1">
    <property type="nucleotide sequence ID" value="NZ_FNNZ01000021.1"/>
</dbReference>
<dbReference type="SMART" id="SM00044">
    <property type="entry name" value="CYCc"/>
    <property type="match status" value="1"/>
</dbReference>
<protein>
    <submittedName>
        <fullName evidence="3">Adenylate cyclase</fullName>
    </submittedName>
</protein>